<dbReference type="AlphaFoldDB" id="W3WXQ7"/>
<reference evidence="6" key="1">
    <citation type="journal article" date="2015" name="BMC Genomics">
        <title>Genomic and transcriptomic analysis of the endophytic fungus Pestalotiopsis fici reveals its lifestyle and high potential for synthesis of natural products.</title>
        <authorList>
            <person name="Wang X."/>
            <person name="Zhang X."/>
            <person name="Liu L."/>
            <person name="Xiang M."/>
            <person name="Wang W."/>
            <person name="Sun X."/>
            <person name="Che Y."/>
            <person name="Guo L."/>
            <person name="Liu G."/>
            <person name="Guo L."/>
            <person name="Wang C."/>
            <person name="Yin W.B."/>
            <person name="Stadler M."/>
            <person name="Zhang X."/>
            <person name="Liu X."/>
        </authorList>
    </citation>
    <scope>NUCLEOTIDE SEQUENCE [LARGE SCALE GENOMIC DNA]</scope>
    <source>
        <strain evidence="6">W106-1 / CGMCC3.15140</strain>
    </source>
</reference>
<dbReference type="SUPFAM" id="SSF51735">
    <property type="entry name" value="NAD(P)-binding Rossmann-fold domains"/>
    <property type="match status" value="1"/>
</dbReference>
<dbReference type="InParanoid" id="W3WXQ7"/>
<dbReference type="GeneID" id="19274992"/>
<dbReference type="FunFam" id="3.40.50.720:FF:000121">
    <property type="entry name" value="Prostaglandin reductase 2"/>
    <property type="match status" value="1"/>
</dbReference>
<organism evidence="5 6">
    <name type="scientific">Pestalotiopsis fici (strain W106-1 / CGMCC3.15140)</name>
    <dbReference type="NCBI Taxonomy" id="1229662"/>
    <lineage>
        <taxon>Eukaryota</taxon>
        <taxon>Fungi</taxon>
        <taxon>Dikarya</taxon>
        <taxon>Ascomycota</taxon>
        <taxon>Pezizomycotina</taxon>
        <taxon>Sordariomycetes</taxon>
        <taxon>Xylariomycetidae</taxon>
        <taxon>Amphisphaeriales</taxon>
        <taxon>Sporocadaceae</taxon>
        <taxon>Pestalotiopsis</taxon>
    </lineage>
</organism>
<dbReference type="InterPro" id="IPR041694">
    <property type="entry name" value="ADH_N_2"/>
</dbReference>
<dbReference type="InterPro" id="IPR011032">
    <property type="entry name" value="GroES-like_sf"/>
</dbReference>
<dbReference type="OMA" id="TGITAYW"/>
<evidence type="ECO:0000256" key="2">
    <source>
        <dbReference type="ARBA" id="ARBA00069006"/>
    </source>
</evidence>
<dbReference type="InterPro" id="IPR020843">
    <property type="entry name" value="ER"/>
</dbReference>
<dbReference type="InterPro" id="IPR045010">
    <property type="entry name" value="MDR_fam"/>
</dbReference>
<dbReference type="Pfam" id="PF16884">
    <property type="entry name" value="ADH_N_2"/>
    <property type="match status" value="1"/>
</dbReference>
<dbReference type="PANTHER" id="PTHR43205:SF42">
    <property type="entry name" value="ALCOHOL DEHYDROGENASE, ZINC-CONTAINING (AFU_ORTHOLOGUE AFUA_7G04530)"/>
    <property type="match status" value="1"/>
</dbReference>
<keyword evidence="6" id="KW-1185">Reference proteome</keyword>
<dbReference type="CDD" id="cd05288">
    <property type="entry name" value="PGDH"/>
    <property type="match status" value="1"/>
</dbReference>
<dbReference type="FunCoup" id="W3WXQ7">
    <property type="interactions" value="402"/>
</dbReference>
<dbReference type="RefSeq" id="XP_007836751.1">
    <property type="nucleotide sequence ID" value="XM_007838560.1"/>
</dbReference>
<feature type="domain" description="Enoyl reductase (ER)" evidence="4">
    <location>
        <begin position="21"/>
        <end position="339"/>
    </location>
</feature>
<dbReference type="Gene3D" id="3.40.50.720">
    <property type="entry name" value="NAD(P)-binding Rossmann-like Domain"/>
    <property type="match status" value="1"/>
</dbReference>
<dbReference type="EMBL" id="KI912115">
    <property type="protein sequence ID" value="ETS77917.1"/>
    <property type="molecule type" value="Genomic_DNA"/>
</dbReference>
<dbReference type="SMART" id="SM00829">
    <property type="entry name" value="PKS_ER"/>
    <property type="match status" value="1"/>
</dbReference>
<gene>
    <name evidence="5" type="ORF">PFICI_09979</name>
</gene>
<dbReference type="KEGG" id="pfy:PFICI_09979"/>
<evidence type="ECO:0000256" key="1">
    <source>
        <dbReference type="ARBA" id="ARBA00023002"/>
    </source>
</evidence>
<dbReference type="HOGENOM" id="CLU_026673_29_2_1"/>
<evidence type="ECO:0000259" key="4">
    <source>
        <dbReference type="SMART" id="SM00829"/>
    </source>
</evidence>
<dbReference type="SUPFAM" id="SSF50129">
    <property type="entry name" value="GroES-like"/>
    <property type="match status" value="1"/>
</dbReference>
<proteinExistence type="predicted"/>
<dbReference type="OrthoDB" id="809632at2759"/>
<evidence type="ECO:0000313" key="6">
    <source>
        <dbReference type="Proteomes" id="UP000030651"/>
    </source>
</evidence>
<dbReference type="InterPro" id="IPR036291">
    <property type="entry name" value="NAD(P)-bd_dom_sf"/>
</dbReference>
<dbReference type="Pfam" id="PF00107">
    <property type="entry name" value="ADH_zinc_N"/>
    <property type="match status" value="1"/>
</dbReference>
<accession>W3WXQ7</accession>
<evidence type="ECO:0000313" key="5">
    <source>
        <dbReference type="EMBL" id="ETS77917.1"/>
    </source>
</evidence>
<dbReference type="InterPro" id="IPR013149">
    <property type="entry name" value="ADH-like_C"/>
</dbReference>
<protein>
    <recommendedName>
        <fullName evidence="2">Dehydrogenase FUB6</fullName>
    </recommendedName>
    <alternativeName>
        <fullName evidence="3">Fusaric acid biosynthesis protein 6</fullName>
    </alternativeName>
</protein>
<dbReference type="Proteomes" id="UP000030651">
    <property type="component" value="Unassembled WGS sequence"/>
</dbReference>
<name>W3WXQ7_PESFW</name>
<keyword evidence="1" id="KW-0560">Oxidoreductase</keyword>
<dbReference type="Gene3D" id="3.90.180.10">
    <property type="entry name" value="Medium-chain alcohol dehydrogenases, catalytic domain"/>
    <property type="match status" value="1"/>
</dbReference>
<dbReference type="eggNOG" id="KOG1196">
    <property type="taxonomic scope" value="Eukaryota"/>
</dbReference>
<dbReference type="GO" id="GO:0016628">
    <property type="term" value="F:oxidoreductase activity, acting on the CH-CH group of donors, NAD or NADP as acceptor"/>
    <property type="evidence" value="ECO:0007669"/>
    <property type="project" value="InterPro"/>
</dbReference>
<dbReference type="PANTHER" id="PTHR43205">
    <property type="entry name" value="PROSTAGLANDIN REDUCTASE"/>
    <property type="match status" value="1"/>
</dbReference>
<sequence>MSRQNITFHLAKRPTASVVPGQTFEQRSEPAPTAEDLKDGQVLVEVLYLSLDPYMRGMLNSTRSYIAPVAIGQKMVGGAISRVLASKSAKAAPGDVIYALTGWTEVAIVPEQMVEAIKLPEGIKLTDMLTVAFNGPAMAAYIGLQNKANVEPGNTVVVSAASGATGHIVGQIAKIQSARVVGITGSDEKCSWLCDELGFDVALNYNSPDFVAKLEEATPDMIDVYWDNVGGWILEVALARAAKFARYVICGGAAQYNLPEPERLGIKNIIEIGKQRVRMEGFVVMDHMKDIPEARATLLQWITEGKLKTKETIVKGGITVADAAFEKLFTGDKIGKLYVEVKAP</sequence>
<evidence type="ECO:0000256" key="3">
    <source>
        <dbReference type="ARBA" id="ARBA00083301"/>
    </source>
</evidence>